<reference evidence="1 2" key="1">
    <citation type="submission" date="2019-12" db="EMBL/GenBank/DDBJ databases">
        <title>Spirosoma sp. HMF4905 genome sequencing and assembly.</title>
        <authorList>
            <person name="Kang H."/>
            <person name="Cha I."/>
            <person name="Kim H."/>
            <person name="Joh K."/>
        </authorList>
    </citation>
    <scope>NUCLEOTIDE SEQUENCE [LARGE SCALE GENOMIC DNA]</scope>
    <source>
        <strain evidence="1 2">HMF4905</strain>
    </source>
</reference>
<dbReference type="AlphaFoldDB" id="A0A7K1S5M2"/>
<keyword evidence="2" id="KW-1185">Reference proteome</keyword>
<protein>
    <submittedName>
        <fullName evidence="1">Methyltransferase domain-containing protein</fullName>
    </submittedName>
</protein>
<organism evidence="1 2">
    <name type="scientific">Spirosoma arboris</name>
    <dbReference type="NCBI Taxonomy" id="2682092"/>
    <lineage>
        <taxon>Bacteria</taxon>
        <taxon>Pseudomonadati</taxon>
        <taxon>Bacteroidota</taxon>
        <taxon>Cytophagia</taxon>
        <taxon>Cytophagales</taxon>
        <taxon>Cytophagaceae</taxon>
        <taxon>Spirosoma</taxon>
    </lineage>
</organism>
<evidence type="ECO:0000313" key="1">
    <source>
        <dbReference type="EMBL" id="MVM29045.1"/>
    </source>
</evidence>
<proteinExistence type="predicted"/>
<dbReference type="GO" id="GO:0008168">
    <property type="term" value="F:methyltransferase activity"/>
    <property type="evidence" value="ECO:0007669"/>
    <property type="project" value="UniProtKB-KW"/>
</dbReference>
<dbReference type="GO" id="GO:0032259">
    <property type="term" value="P:methylation"/>
    <property type="evidence" value="ECO:0007669"/>
    <property type="project" value="UniProtKB-KW"/>
</dbReference>
<dbReference type="EMBL" id="WPIN01000001">
    <property type="protein sequence ID" value="MVM29045.1"/>
    <property type="molecule type" value="Genomic_DNA"/>
</dbReference>
<dbReference type="PANTHER" id="PTHR43861">
    <property type="entry name" value="TRANS-ACONITATE 2-METHYLTRANSFERASE-RELATED"/>
    <property type="match status" value="1"/>
</dbReference>
<dbReference type="InterPro" id="IPR029063">
    <property type="entry name" value="SAM-dependent_MTases_sf"/>
</dbReference>
<dbReference type="Proteomes" id="UP000436006">
    <property type="component" value="Unassembled WGS sequence"/>
</dbReference>
<comment type="caution">
    <text evidence="1">The sequence shown here is derived from an EMBL/GenBank/DDBJ whole genome shotgun (WGS) entry which is preliminary data.</text>
</comment>
<evidence type="ECO:0000313" key="2">
    <source>
        <dbReference type="Proteomes" id="UP000436006"/>
    </source>
</evidence>
<dbReference type="PANTHER" id="PTHR43861:SF1">
    <property type="entry name" value="TRANS-ACONITATE 2-METHYLTRANSFERASE"/>
    <property type="match status" value="1"/>
</dbReference>
<dbReference type="Pfam" id="PF13489">
    <property type="entry name" value="Methyltransf_23"/>
    <property type="match status" value="1"/>
</dbReference>
<keyword evidence="1" id="KW-0808">Transferase</keyword>
<gene>
    <name evidence="1" type="ORF">GO755_03305</name>
</gene>
<dbReference type="CDD" id="cd02440">
    <property type="entry name" value="AdoMet_MTases"/>
    <property type="match status" value="1"/>
</dbReference>
<name>A0A7K1S5M2_9BACT</name>
<dbReference type="SUPFAM" id="SSF53335">
    <property type="entry name" value="S-adenosyl-L-methionine-dependent methyltransferases"/>
    <property type="match status" value="1"/>
</dbReference>
<sequence>MNSTVETDIANQYVLGRTSAEYQRLRAQASVWEASTRRALQAVGVRPGMNCLDAGCGPGEVMRVLGNMVGTEGHVTGVDVDPVIGQEALGILTATVGPQFSFSAQDLETLPDLPNAPYDLVYARLTMIHLKNPVAVLEHLWTLVKPGGTLLIQDYDLSYAQLYPASELFEEFENVLFRTFDATGKDARIGSRMPRLFVEAGLGEPTGTDVYGVIQPLKQMYPMLVSVYKSLLPVALNLGLTTPEKSRRFIEGLPELATSATYYTANWPLMIATWKQKSA</sequence>
<accession>A0A7K1S5M2</accession>
<dbReference type="Gene3D" id="3.40.50.150">
    <property type="entry name" value="Vaccinia Virus protein VP39"/>
    <property type="match status" value="1"/>
</dbReference>
<dbReference type="RefSeq" id="WP_157583125.1">
    <property type="nucleotide sequence ID" value="NZ_WPIN01000001.1"/>
</dbReference>
<keyword evidence="1" id="KW-0489">Methyltransferase</keyword>